<name>A0ABM9SWH1_YERAL</name>
<comment type="similarity">
    <text evidence="6 7">Belongs to the class I-like SAM-binding methyltransferase superfamily. C5-methyltransferase family.</text>
</comment>
<protein>
    <recommendedName>
        <fullName evidence="8">Cytosine-specific methyltransferase</fullName>
        <ecNumber evidence="8">2.1.1.37</ecNumber>
    </recommendedName>
</protein>
<dbReference type="InterPro" id="IPR029063">
    <property type="entry name" value="SAM-dependent_MTases_sf"/>
</dbReference>
<reference evidence="9 10" key="1">
    <citation type="submission" date="2015-03" db="EMBL/GenBank/DDBJ databases">
        <authorList>
            <consortium name="Pathogen Informatics"/>
            <person name="Murphy D."/>
        </authorList>
    </citation>
    <scope>NUCLEOTIDE SEQUENCE [LARGE SCALE GENOMIC DNA]</scope>
    <source>
        <strain evidence="9 10">IP08791</strain>
    </source>
</reference>
<evidence type="ECO:0000256" key="1">
    <source>
        <dbReference type="ARBA" id="ARBA00022603"/>
    </source>
</evidence>
<evidence type="ECO:0000256" key="8">
    <source>
        <dbReference type="RuleBase" id="RU000417"/>
    </source>
</evidence>
<dbReference type="InterPro" id="IPR001525">
    <property type="entry name" value="C5_MeTfrase"/>
</dbReference>
<proteinExistence type="inferred from homology"/>
<keyword evidence="2 6" id="KW-0808">Transferase</keyword>
<dbReference type="PANTHER" id="PTHR10629">
    <property type="entry name" value="CYTOSINE-SPECIFIC METHYLTRANSFERASE"/>
    <property type="match status" value="1"/>
</dbReference>
<keyword evidence="4" id="KW-0680">Restriction system</keyword>
<dbReference type="Pfam" id="PF00145">
    <property type="entry name" value="DNA_methylase"/>
    <property type="match status" value="1"/>
</dbReference>
<dbReference type="SUPFAM" id="SSF53335">
    <property type="entry name" value="S-adenosyl-L-methionine-dependent methyltransferases"/>
    <property type="match status" value="1"/>
</dbReference>
<dbReference type="Gene3D" id="3.90.120.10">
    <property type="entry name" value="DNA Methylase, subunit A, domain 2"/>
    <property type="match status" value="1"/>
</dbReference>
<dbReference type="EMBL" id="CQEH01000017">
    <property type="protein sequence ID" value="CNL46810.1"/>
    <property type="molecule type" value="Genomic_DNA"/>
</dbReference>
<dbReference type="PROSITE" id="PS00094">
    <property type="entry name" value="C5_MTASE_1"/>
    <property type="match status" value="1"/>
</dbReference>
<feature type="active site" evidence="6">
    <location>
        <position position="76"/>
    </location>
</feature>
<dbReference type="NCBIfam" id="TIGR00675">
    <property type="entry name" value="dcm"/>
    <property type="match status" value="1"/>
</dbReference>
<dbReference type="EC" id="2.1.1.37" evidence="8"/>
<keyword evidence="10" id="KW-1185">Reference proteome</keyword>
<organism evidence="9 10">
    <name type="scientific">Yersinia aldovae</name>
    <dbReference type="NCBI Taxonomy" id="29483"/>
    <lineage>
        <taxon>Bacteria</taxon>
        <taxon>Pseudomonadati</taxon>
        <taxon>Pseudomonadota</taxon>
        <taxon>Gammaproteobacteria</taxon>
        <taxon>Enterobacterales</taxon>
        <taxon>Yersiniaceae</taxon>
        <taxon>Yersinia</taxon>
    </lineage>
</organism>
<dbReference type="CDD" id="cd00315">
    <property type="entry name" value="Cyt_C5_DNA_methylase"/>
    <property type="match status" value="1"/>
</dbReference>
<dbReference type="GO" id="GO:0003886">
    <property type="term" value="F:DNA (cytosine-5-)-methyltransferase activity"/>
    <property type="evidence" value="ECO:0007669"/>
    <property type="project" value="UniProtKB-EC"/>
</dbReference>
<keyword evidence="3 6" id="KW-0949">S-adenosyl-L-methionine</keyword>
<evidence type="ECO:0000256" key="5">
    <source>
        <dbReference type="ARBA" id="ARBA00047422"/>
    </source>
</evidence>
<evidence type="ECO:0000256" key="4">
    <source>
        <dbReference type="ARBA" id="ARBA00022747"/>
    </source>
</evidence>
<evidence type="ECO:0000256" key="3">
    <source>
        <dbReference type="ARBA" id="ARBA00022691"/>
    </source>
</evidence>
<accession>A0ABM9SWH1</accession>
<comment type="caution">
    <text evidence="9">The sequence shown here is derived from an EMBL/GenBank/DDBJ whole genome shotgun (WGS) entry which is preliminary data.</text>
</comment>
<evidence type="ECO:0000313" key="9">
    <source>
        <dbReference type="EMBL" id="CNL46810.1"/>
    </source>
</evidence>
<dbReference type="PRINTS" id="PR00105">
    <property type="entry name" value="C5METTRFRASE"/>
</dbReference>
<evidence type="ECO:0000256" key="6">
    <source>
        <dbReference type="PROSITE-ProRule" id="PRU01016"/>
    </source>
</evidence>
<dbReference type="InterPro" id="IPR018117">
    <property type="entry name" value="C5_DNA_meth_AS"/>
</dbReference>
<evidence type="ECO:0000256" key="7">
    <source>
        <dbReference type="RuleBase" id="RU000416"/>
    </source>
</evidence>
<dbReference type="RefSeq" id="WP_049604276.1">
    <property type="nucleotide sequence ID" value="NZ_CABHQC010000173.1"/>
</dbReference>
<dbReference type="InterPro" id="IPR050390">
    <property type="entry name" value="C5-Methyltransferase"/>
</dbReference>
<evidence type="ECO:0000313" key="10">
    <source>
        <dbReference type="Proteomes" id="UP000038647"/>
    </source>
</evidence>
<evidence type="ECO:0000256" key="2">
    <source>
        <dbReference type="ARBA" id="ARBA00022679"/>
    </source>
</evidence>
<dbReference type="Gene3D" id="3.40.50.150">
    <property type="entry name" value="Vaccinia Virus protein VP39"/>
    <property type="match status" value="1"/>
</dbReference>
<sequence>MNKFSSVSLFTGAGGMDVGFSNAGFNTVWANDIDKDACETYRLNHNTHIDCGDIESFFEKISEIKGLDCIFGGPPCQGFSVAGKMDSSDPRSKLIWSFMHAVELTRPQCFVMENVKALATLSKFEAIRNKLFSTAAKLGYFTQLIILNAKDFGVPQNRERMFFIGFKNQSHSIHIEQAIKKSMCVSPTVGDVIRPLGKAGTQSNSRICNARITNAAKPVLRKSPYAGMLFNGQGRPINPDGYASTIAASMGGNRTPIIDEGHLYEHAESYIEAYHKYLMAGGSPKPMLDVPSELRRLTIDEAILIQTFPEIYNFAGKQSSIWRQIGNAVPCKLAEAVANGVIDTLNGVTYQEDKCQKELVF</sequence>
<comment type="catalytic activity">
    <reaction evidence="5 8">
        <text>a 2'-deoxycytidine in DNA + S-adenosyl-L-methionine = a 5-methyl-2'-deoxycytidine in DNA + S-adenosyl-L-homocysteine + H(+)</text>
        <dbReference type="Rhea" id="RHEA:13681"/>
        <dbReference type="Rhea" id="RHEA-COMP:11369"/>
        <dbReference type="Rhea" id="RHEA-COMP:11370"/>
        <dbReference type="ChEBI" id="CHEBI:15378"/>
        <dbReference type="ChEBI" id="CHEBI:57856"/>
        <dbReference type="ChEBI" id="CHEBI:59789"/>
        <dbReference type="ChEBI" id="CHEBI:85452"/>
        <dbReference type="ChEBI" id="CHEBI:85454"/>
        <dbReference type="EC" id="2.1.1.37"/>
    </reaction>
</comment>
<dbReference type="Proteomes" id="UP000038647">
    <property type="component" value="Unassembled WGS sequence"/>
</dbReference>
<keyword evidence="1 6" id="KW-0489">Methyltransferase</keyword>
<dbReference type="GO" id="GO:0032259">
    <property type="term" value="P:methylation"/>
    <property type="evidence" value="ECO:0007669"/>
    <property type="project" value="UniProtKB-KW"/>
</dbReference>
<gene>
    <name evidence="9" type="primary">haeIIIM_2</name>
    <name evidence="9" type="ORF">ERS137966_03322</name>
</gene>
<dbReference type="PANTHER" id="PTHR10629:SF52">
    <property type="entry name" value="DNA (CYTOSINE-5)-METHYLTRANSFERASE 1"/>
    <property type="match status" value="1"/>
</dbReference>
<dbReference type="PROSITE" id="PS51679">
    <property type="entry name" value="SAM_MT_C5"/>
    <property type="match status" value="1"/>
</dbReference>